<keyword evidence="1" id="KW-0732">Signal</keyword>
<evidence type="ECO:0000313" key="2">
    <source>
        <dbReference type="EMBL" id="KAJ1128650.1"/>
    </source>
</evidence>
<feature type="chain" id="PRO_5043428877" evidence="1">
    <location>
        <begin position="21"/>
        <end position="138"/>
    </location>
</feature>
<feature type="signal peptide" evidence="1">
    <location>
        <begin position="1"/>
        <end position="20"/>
    </location>
</feature>
<dbReference type="Proteomes" id="UP001066276">
    <property type="component" value="Chromosome 7"/>
</dbReference>
<evidence type="ECO:0000256" key="1">
    <source>
        <dbReference type="SAM" id="SignalP"/>
    </source>
</evidence>
<sequence length="138" mass="14725">MAWASGSTLVLRSAARPGWASCCVLLERRLRLSALGCGLGGRGWDGEVPPTLEGLGAADRRPSCLISAARCCVPLEPTGQRPWRLMPVGGLMTTQVNLPSAASRYGTGMLLRIFVVPSNITFVKVQEAYVSPNNRNAN</sequence>
<proteinExistence type="predicted"/>
<reference evidence="2" key="1">
    <citation type="journal article" date="2022" name="bioRxiv">
        <title>Sequencing and chromosome-scale assembly of the giantPleurodeles waltlgenome.</title>
        <authorList>
            <person name="Brown T."/>
            <person name="Elewa A."/>
            <person name="Iarovenko S."/>
            <person name="Subramanian E."/>
            <person name="Araus A.J."/>
            <person name="Petzold A."/>
            <person name="Susuki M."/>
            <person name="Suzuki K.-i.T."/>
            <person name="Hayashi T."/>
            <person name="Toyoda A."/>
            <person name="Oliveira C."/>
            <person name="Osipova E."/>
            <person name="Leigh N.D."/>
            <person name="Simon A."/>
            <person name="Yun M.H."/>
        </authorList>
    </citation>
    <scope>NUCLEOTIDE SEQUENCE</scope>
    <source>
        <strain evidence="2">20211129_DDA</strain>
        <tissue evidence="2">Liver</tissue>
    </source>
</reference>
<dbReference type="EMBL" id="JANPWB010000011">
    <property type="protein sequence ID" value="KAJ1128650.1"/>
    <property type="molecule type" value="Genomic_DNA"/>
</dbReference>
<name>A0AAV7PNM3_PLEWA</name>
<protein>
    <submittedName>
        <fullName evidence="2">Uncharacterized protein</fullName>
    </submittedName>
</protein>
<keyword evidence="3" id="KW-1185">Reference proteome</keyword>
<accession>A0AAV7PNM3</accession>
<organism evidence="2 3">
    <name type="scientific">Pleurodeles waltl</name>
    <name type="common">Iberian ribbed newt</name>
    <dbReference type="NCBI Taxonomy" id="8319"/>
    <lineage>
        <taxon>Eukaryota</taxon>
        <taxon>Metazoa</taxon>
        <taxon>Chordata</taxon>
        <taxon>Craniata</taxon>
        <taxon>Vertebrata</taxon>
        <taxon>Euteleostomi</taxon>
        <taxon>Amphibia</taxon>
        <taxon>Batrachia</taxon>
        <taxon>Caudata</taxon>
        <taxon>Salamandroidea</taxon>
        <taxon>Salamandridae</taxon>
        <taxon>Pleurodelinae</taxon>
        <taxon>Pleurodeles</taxon>
    </lineage>
</organism>
<gene>
    <name evidence="2" type="ORF">NDU88_007025</name>
</gene>
<evidence type="ECO:0000313" key="3">
    <source>
        <dbReference type="Proteomes" id="UP001066276"/>
    </source>
</evidence>
<dbReference type="AlphaFoldDB" id="A0AAV7PNM3"/>
<comment type="caution">
    <text evidence="2">The sequence shown here is derived from an EMBL/GenBank/DDBJ whole genome shotgun (WGS) entry which is preliminary data.</text>
</comment>